<dbReference type="EMBL" id="CAICTM010000576">
    <property type="protein sequence ID" value="CAB9513203.1"/>
    <property type="molecule type" value="Genomic_DNA"/>
</dbReference>
<evidence type="ECO:0000259" key="13">
    <source>
        <dbReference type="Pfam" id="PF00060"/>
    </source>
</evidence>
<keyword evidence="6 11" id="KW-0472">Membrane</keyword>
<keyword evidence="12" id="KW-0732">Signal</keyword>
<dbReference type="SUPFAM" id="SSF53850">
    <property type="entry name" value="Periplasmic binding protein-like II"/>
    <property type="match status" value="1"/>
</dbReference>
<organism evidence="14 15">
    <name type="scientific">Seminavis robusta</name>
    <dbReference type="NCBI Taxonomy" id="568900"/>
    <lineage>
        <taxon>Eukaryota</taxon>
        <taxon>Sar</taxon>
        <taxon>Stramenopiles</taxon>
        <taxon>Ochrophyta</taxon>
        <taxon>Bacillariophyta</taxon>
        <taxon>Bacillariophyceae</taxon>
        <taxon>Bacillariophycidae</taxon>
        <taxon>Naviculales</taxon>
        <taxon>Naviculaceae</taxon>
        <taxon>Seminavis</taxon>
    </lineage>
</organism>
<protein>
    <submittedName>
        <fullName evidence="14">Receptor ionotropic, delta-2</fullName>
    </submittedName>
</protein>
<evidence type="ECO:0000256" key="2">
    <source>
        <dbReference type="ARBA" id="ARBA00022448"/>
    </source>
</evidence>
<evidence type="ECO:0000256" key="3">
    <source>
        <dbReference type="ARBA" id="ARBA00022692"/>
    </source>
</evidence>
<keyword evidence="9" id="KW-1071">Ligand-gated ion channel</keyword>
<name>A0A9N8HFL0_9STRA</name>
<keyword evidence="15" id="KW-1185">Reference proteome</keyword>
<feature type="domain" description="Ionotropic glutamate receptor C-terminal" evidence="13">
    <location>
        <begin position="206"/>
        <end position="300"/>
    </location>
</feature>
<feature type="transmembrane region" description="Helical" evidence="11">
    <location>
        <begin position="206"/>
        <end position="226"/>
    </location>
</feature>
<proteinExistence type="predicted"/>
<evidence type="ECO:0000256" key="4">
    <source>
        <dbReference type="ARBA" id="ARBA00022989"/>
    </source>
</evidence>
<evidence type="ECO:0000256" key="7">
    <source>
        <dbReference type="ARBA" id="ARBA00023170"/>
    </source>
</evidence>
<evidence type="ECO:0000256" key="6">
    <source>
        <dbReference type="ARBA" id="ARBA00023136"/>
    </source>
</evidence>
<dbReference type="PANTHER" id="PTHR18966">
    <property type="entry name" value="IONOTROPIC GLUTAMATE RECEPTOR"/>
    <property type="match status" value="1"/>
</dbReference>
<dbReference type="AlphaFoldDB" id="A0A9N8HFL0"/>
<keyword evidence="5" id="KW-0406">Ion transport</keyword>
<evidence type="ECO:0000256" key="12">
    <source>
        <dbReference type="SAM" id="SignalP"/>
    </source>
</evidence>
<evidence type="ECO:0000313" key="15">
    <source>
        <dbReference type="Proteomes" id="UP001153069"/>
    </source>
</evidence>
<comment type="caution">
    <text evidence="14">The sequence shown here is derived from an EMBL/GenBank/DDBJ whole genome shotgun (WGS) entry which is preliminary data.</text>
</comment>
<feature type="transmembrane region" description="Helical" evidence="11">
    <location>
        <begin position="268"/>
        <end position="293"/>
    </location>
</feature>
<evidence type="ECO:0000256" key="1">
    <source>
        <dbReference type="ARBA" id="ARBA00004141"/>
    </source>
</evidence>
<keyword evidence="3 11" id="KW-0812">Transmembrane</keyword>
<feature type="signal peptide" evidence="12">
    <location>
        <begin position="1"/>
        <end position="30"/>
    </location>
</feature>
<comment type="subcellular location">
    <subcellularLocation>
        <location evidence="1">Membrane</location>
        <topology evidence="1">Multi-pass membrane protein</topology>
    </subcellularLocation>
</comment>
<accession>A0A9N8HFL0</accession>
<keyword evidence="10" id="KW-0407">Ion channel</keyword>
<keyword evidence="4 11" id="KW-1133">Transmembrane helix</keyword>
<evidence type="ECO:0000256" key="11">
    <source>
        <dbReference type="SAM" id="Phobius"/>
    </source>
</evidence>
<sequence length="515" mass="59296">MALFSTSRPKTRAAPSLCAFLLVILHLADALGGEKIFFTTPLGASNVSHRQNVCDRFFAFYDDRLELRRALEGLQLHVFIGNYQGAYFNYDPENGIDKSEPGLIPVILDEVGRRGGFTWRNSFGIYTDPSAHNMTWDETLHWGIDSYDIVADWWAHSLDRMNNGVVFIEAFLDSSMIMVTRDVFQAQSSSDVTISSFFNWLKPYDAAVWAVTLFTIFLSGIVYQILEWYADEREDRGMWEWWLENVYLSFMNSTQAYEYQPKTLASRIFGISMAIWALVMTATYTANLASLLVDRQIQGPQTLDEVVVGGKKMCVWEDTYIDFHLQDNYRKAVRIPKHSELEQFEGLLNGECEYMLTSYATWSKFKGIREYNKKCDMYLVGGKEKELGSGFALTADSGKLCTGLIRDVLDLHMRDIIEEGFLARAWANEFERTKTIDCLTYKPEIKEAQDEEGARKRQLRQGHDNFHPQLLALVVALLKEDIEHSRLAEKLLLVDLLRLWAILPMKMHKSLLWSR</sequence>
<evidence type="ECO:0000256" key="8">
    <source>
        <dbReference type="ARBA" id="ARBA00023180"/>
    </source>
</evidence>
<dbReference type="GO" id="GO:0015276">
    <property type="term" value="F:ligand-gated monoatomic ion channel activity"/>
    <property type="evidence" value="ECO:0007669"/>
    <property type="project" value="InterPro"/>
</dbReference>
<evidence type="ECO:0000256" key="9">
    <source>
        <dbReference type="ARBA" id="ARBA00023286"/>
    </source>
</evidence>
<gene>
    <name evidence="14" type="ORF">SEMRO_577_G169740.1</name>
</gene>
<evidence type="ECO:0000313" key="14">
    <source>
        <dbReference type="EMBL" id="CAB9513203.1"/>
    </source>
</evidence>
<dbReference type="InterPro" id="IPR001320">
    <property type="entry name" value="Iontro_rcpt_C"/>
</dbReference>
<keyword evidence="8" id="KW-0325">Glycoprotein</keyword>
<keyword evidence="2" id="KW-0813">Transport</keyword>
<dbReference type="Proteomes" id="UP001153069">
    <property type="component" value="Unassembled WGS sequence"/>
</dbReference>
<evidence type="ECO:0000256" key="10">
    <source>
        <dbReference type="ARBA" id="ARBA00023303"/>
    </source>
</evidence>
<reference evidence="14" key="1">
    <citation type="submission" date="2020-06" db="EMBL/GenBank/DDBJ databases">
        <authorList>
            <consortium name="Plant Systems Biology data submission"/>
        </authorList>
    </citation>
    <scope>NUCLEOTIDE SEQUENCE</scope>
    <source>
        <strain evidence="14">D6</strain>
    </source>
</reference>
<dbReference type="Pfam" id="PF00060">
    <property type="entry name" value="Lig_chan"/>
    <property type="match status" value="1"/>
</dbReference>
<keyword evidence="7 14" id="KW-0675">Receptor</keyword>
<feature type="chain" id="PRO_5040365778" evidence="12">
    <location>
        <begin position="31"/>
        <end position="515"/>
    </location>
</feature>
<dbReference type="GO" id="GO:0016020">
    <property type="term" value="C:membrane"/>
    <property type="evidence" value="ECO:0007669"/>
    <property type="project" value="UniProtKB-SubCell"/>
</dbReference>
<dbReference type="Gene3D" id="1.10.287.70">
    <property type="match status" value="1"/>
</dbReference>
<dbReference type="InterPro" id="IPR015683">
    <property type="entry name" value="Ionotropic_Glu_rcpt"/>
</dbReference>
<dbReference type="OrthoDB" id="5984008at2759"/>
<evidence type="ECO:0000256" key="5">
    <source>
        <dbReference type="ARBA" id="ARBA00023065"/>
    </source>
</evidence>